<dbReference type="GO" id="GO:0006508">
    <property type="term" value="P:proteolysis"/>
    <property type="evidence" value="ECO:0007669"/>
    <property type="project" value="UniProtKB-KW"/>
</dbReference>
<dbReference type="SMART" id="SM01179">
    <property type="entry name" value="DUF862"/>
    <property type="match status" value="1"/>
</dbReference>
<dbReference type="EMBL" id="MCGE01000002">
    <property type="protein sequence ID" value="ORZ23951.1"/>
    <property type="molecule type" value="Genomic_DNA"/>
</dbReference>
<dbReference type="Gene3D" id="1.25.10.10">
    <property type="entry name" value="Leucine-rich Repeat Variant"/>
    <property type="match status" value="1"/>
</dbReference>
<dbReference type="Gene3D" id="3.40.30.10">
    <property type="entry name" value="Glutaredoxin"/>
    <property type="match status" value="1"/>
</dbReference>
<name>A0A1X2IZ04_9FUNG</name>
<dbReference type="InterPro" id="IPR036249">
    <property type="entry name" value="Thioredoxin-like_sf"/>
</dbReference>
<comment type="caution">
    <text evidence="8">The sequence shown here is derived from an EMBL/GenBank/DDBJ whole genome shotgun (WGS) entry which is preliminary data.</text>
</comment>
<evidence type="ECO:0000313" key="9">
    <source>
        <dbReference type="Proteomes" id="UP000193560"/>
    </source>
</evidence>
<dbReference type="PROSITE" id="PS51352">
    <property type="entry name" value="THIOREDOXIN_2"/>
    <property type="match status" value="1"/>
</dbReference>
<protein>
    <submittedName>
        <fullName evidence="8">PPPDE putative peptidase domain-domain-containing protein</fullName>
    </submittedName>
</protein>
<organism evidence="8 9">
    <name type="scientific">Absidia repens</name>
    <dbReference type="NCBI Taxonomy" id="90262"/>
    <lineage>
        <taxon>Eukaryota</taxon>
        <taxon>Fungi</taxon>
        <taxon>Fungi incertae sedis</taxon>
        <taxon>Mucoromycota</taxon>
        <taxon>Mucoromycotina</taxon>
        <taxon>Mucoromycetes</taxon>
        <taxon>Mucorales</taxon>
        <taxon>Cunninghamellaceae</taxon>
        <taxon>Absidia</taxon>
    </lineage>
</organism>
<dbReference type="Proteomes" id="UP000193560">
    <property type="component" value="Unassembled WGS sequence"/>
</dbReference>
<keyword evidence="2" id="KW-0645">Protease</keyword>
<dbReference type="Pfam" id="PF05903">
    <property type="entry name" value="Peptidase_C97"/>
    <property type="match status" value="1"/>
</dbReference>
<keyword evidence="3" id="KW-0378">Hydrolase</keyword>
<dbReference type="SUPFAM" id="SSF52833">
    <property type="entry name" value="Thioredoxin-like"/>
    <property type="match status" value="1"/>
</dbReference>
<comment type="similarity">
    <text evidence="1">Belongs to the DeSI family.</text>
</comment>
<dbReference type="InterPro" id="IPR042266">
    <property type="entry name" value="PPPDE_sf"/>
</dbReference>
<evidence type="ECO:0000256" key="3">
    <source>
        <dbReference type="ARBA" id="ARBA00022801"/>
    </source>
</evidence>
<evidence type="ECO:0000256" key="2">
    <source>
        <dbReference type="ARBA" id="ARBA00022670"/>
    </source>
</evidence>
<feature type="domain" description="PUL" evidence="6">
    <location>
        <begin position="313"/>
        <end position="622"/>
    </location>
</feature>
<dbReference type="InterPro" id="IPR011989">
    <property type="entry name" value="ARM-like"/>
</dbReference>
<reference evidence="8 9" key="1">
    <citation type="submission" date="2016-07" db="EMBL/GenBank/DDBJ databases">
        <title>Pervasive Adenine N6-methylation of Active Genes in Fungi.</title>
        <authorList>
            <consortium name="DOE Joint Genome Institute"/>
            <person name="Mondo S.J."/>
            <person name="Dannebaum R.O."/>
            <person name="Kuo R.C."/>
            <person name="Labutti K."/>
            <person name="Haridas S."/>
            <person name="Kuo A."/>
            <person name="Salamov A."/>
            <person name="Ahrendt S.R."/>
            <person name="Lipzen A."/>
            <person name="Sullivan W."/>
            <person name="Andreopoulos W.B."/>
            <person name="Clum A."/>
            <person name="Lindquist E."/>
            <person name="Daum C."/>
            <person name="Ramamoorthy G.K."/>
            <person name="Gryganskyi A."/>
            <person name="Culley D."/>
            <person name="Magnuson J.K."/>
            <person name="James T.Y."/>
            <person name="O'Malley M.A."/>
            <person name="Stajich J.E."/>
            <person name="Spatafora J.W."/>
            <person name="Visel A."/>
            <person name="Grigoriev I.V."/>
        </authorList>
    </citation>
    <scope>NUCLEOTIDE SEQUENCE [LARGE SCALE GENOMIC DNA]</scope>
    <source>
        <strain evidence="8 9">NRRL 1336</strain>
    </source>
</reference>
<dbReference type="PANTHER" id="PTHR12378:SF7">
    <property type="entry name" value="DESUMOYLATING ISOPEPTIDASE 1"/>
    <property type="match status" value="1"/>
</dbReference>
<dbReference type="InterPro" id="IPR013766">
    <property type="entry name" value="Thioredoxin_domain"/>
</dbReference>
<evidence type="ECO:0000256" key="4">
    <source>
        <dbReference type="SAM" id="MobiDB-lite"/>
    </source>
</evidence>
<dbReference type="CDD" id="cd02947">
    <property type="entry name" value="TRX_family"/>
    <property type="match status" value="1"/>
</dbReference>
<evidence type="ECO:0000313" key="8">
    <source>
        <dbReference type="EMBL" id="ORZ23951.1"/>
    </source>
</evidence>
<proteinExistence type="inferred from homology"/>
<evidence type="ECO:0000259" key="5">
    <source>
        <dbReference type="PROSITE" id="PS51352"/>
    </source>
</evidence>
<dbReference type="AlphaFoldDB" id="A0A1X2IZ04"/>
<dbReference type="Pfam" id="PF08324">
    <property type="entry name" value="PUL"/>
    <property type="match status" value="1"/>
</dbReference>
<dbReference type="STRING" id="90262.A0A1X2IZ04"/>
<sequence length="628" mass="68960">MAGEPVKVYLYDLSQGMAKQMSMSLTGKQIDGIWHTSVVAYGQEFYFGQGILVDQPGTTHHGQPLEVIDMGMTFLPLEVFLEYIDSQRSVYTAEKYHLLDFNCNTFSNDVCQFLTGSSIPNHITDLPSEFLRTPFGQSLLPMIENMFGQSNLRSTTTPSTAPPSASGSTPALTPTPNADSLAMLQGVSSAALSGAPSSVSQQSVQKADNLASLDRSINAYTAVAVFFTSAGCPPCRVIKPEFEQLIKDKNQGTSSLRILGVIVDTSIAFDAGAKYQVRATPTFMFFHKGEKVSEFRGANHAELKSSVDLLLFTAYPPHPHRTLHLRQVCNATNAPILYDNIGKLDLITGKLLTYLKEDGIEMTEQQTKTLDTAKKVLIEKQGVLNMDDWQNLMTTLTEKLTTEHQFPLLDIFRSLVLTKDAGNFYTSNCAGIAHLMDTVQKEDAKGTETPKATWMMILRLACNLFTHHVLVTTYFTSHLASSHRQQLTQLLVTSLLAQDTQVRQTAASLAFNCSTTVMAERLQKEQNSGNGGDIGVAEQEDDDWQVEVISAVMDALVKETEQDITHRLLACIAKFLFLAPADSSLPDLLSALDITSVLDNKKKNAIISSTSVLELARDISMMVKKSVV</sequence>
<dbReference type="Pfam" id="PF00085">
    <property type="entry name" value="Thioredoxin"/>
    <property type="match status" value="1"/>
</dbReference>
<dbReference type="OrthoDB" id="21221at2759"/>
<dbReference type="Gene3D" id="3.90.1720.30">
    <property type="entry name" value="PPPDE domains"/>
    <property type="match status" value="1"/>
</dbReference>
<evidence type="ECO:0000259" key="7">
    <source>
        <dbReference type="PROSITE" id="PS51858"/>
    </source>
</evidence>
<dbReference type="InterPro" id="IPR008580">
    <property type="entry name" value="PPPDE_dom"/>
</dbReference>
<dbReference type="PROSITE" id="PS51396">
    <property type="entry name" value="PUL"/>
    <property type="match status" value="1"/>
</dbReference>
<feature type="domain" description="PPPDE" evidence="7">
    <location>
        <begin position="4"/>
        <end position="144"/>
    </location>
</feature>
<feature type="domain" description="Thioredoxin" evidence="5">
    <location>
        <begin position="169"/>
        <end position="312"/>
    </location>
</feature>
<dbReference type="InterPro" id="IPR013535">
    <property type="entry name" value="PUL_dom"/>
</dbReference>
<gene>
    <name evidence="8" type="ORF">BCR42DRAFT_401906</name>
</gene>
<dbReference type="PANTHER" id="PTHR12378">
    <property type="entry name" value="DESUMOYLATING ISOPEPTIDASE"/>
    <property type="match status" value="1"/>
</dbReference>
<keyword evidence="9" id="KW-1185">Reference proteome</keyword>
<feature type="region of interest" description="Disordered" evidence="4">
    <location>
        <begin position="151"/>
        <end position="177"/>
    </location>
</feature>
<dbReference type="GO" id="GO:0008233">
    <property type="term" value="F:peptidase activity"/>
    <property type="evidence" value="ECO:0007669"/>
    <property type="project" value="UniProtKB-KW"/>
</dbReference>
<accession>A0A1X2IZ04</accession>
<evidence type="ECO:0000259" key="6">
    <source>
        <dbReference type="PROSITE" id="PS51396"/>
    </source>
</evidence>
<evidence type="ECO:0000256" key="1">
    <source>
        <dbReference type="ARBA" id="ARBA00008140"/>
    </source>
</evidence>
<dbReference type="PROSITE" id="PS51858">
    <property type="entry name" value="PPPDE"/>
    <property type="match status" value="1"/>
</dbReference>
<dbReference type="GO" id="GO:0070646">
    <property type="term" value="P:protein modification by small protein removal"/>
    <property type="evidence" value="ECO:0007669"/>
    <property type="project" value="TreeGrafter"/>
</dbReference>
<feature type="compositionally biased region" description="Low complexity" evidence="4">
    <location>
        <begin position="154"/>
        <end position="176"/>
    </location>
</feature>